<keyword evidence="4" id="KW-1185">Reference proteome</keyword>
<feature type="coiled-coil region" evidence="1">
    <location>
        <begin position="215"/>
        <end position="242"/>
    </location>
</feature>
<sequence>MYFLYRLFHQNELLLLIILQLLNVFFTIFCQNSVFMIFHVDEDFFPSVTFISCPFPVTTASRLSLYQLTMSSWLRTPNSKIMITLKREEFDPLGFFTNQLEEKYGQNSLIFTDSIESDENGIPYIDDWFVKGMDKSTTDLVCWINSDIVIPDGWYDRIRFLHSFFFSKRKQFGAISRRCDFNYRINNSSNYNMYNVLMNDYLTKNHSKINKSNELDGMTVDYEHLKENISKIENKLRSLKFSFDDDYDEIAKDRKRHSKWGVDFFLISKKPMQLNIDEIPNFRMGRYRWDPWTTAWLNQNILLVSLGNNFCTYHVNHKPTDRRADDPLNKENFEIAGRNGKLSAGNHHAKYSLDDGKLFKYGNKLVKSDIKMRKDNAPISNDIND</sequence>
<protein>
    <submittedName>
        <fullName evidence="3">Uncharacterized protein</fullName>
    </submittedName>
</protein>
<dbReference type="EMBL" id="MLAK01000105">
    <property type="protein sequence ID" value="OHT16505.1"/>
    <property type="molecule type" value="Genomic_DNA"/>
</dbReference>
<keyword evidence="2" id="KW-0812">Transmembrane</keyword>
<evidence type="ECO:0000256" key="1">
    <source>
        <dbReference type="SAM" id="Coils"/>
    </source>
</evidence>
<comment type="caution">
    <text evidence="3">The sequence shown here is derived from an EMBL/GenBank/DDBJ whole genome shotgun (WGS) entry which is preliminary data.</text>
</comment>
<dbReference type="AlphaFoldDB" id="A0A1J4KZ26"/>
<keyword evidence="2" id="KW-1133">Transmembrane helix</keyword>
<name>A0A1J4KZ26_9EUKA</name>
<evidence type="ECO:0000313" key="4">
    <source>
        <dbReference type="Proteomes" id="UP000179807"/>
    </source>
</evidence>
<dbReference type="RefSeq" id="XP_068369641.1">
    <property type="nucleotide sequence ID" value="XM_068513973.1"/>
</dbReference>
<dbReference type="VEuPathDB" id="TrichDB:TRFO_41775"/>
<accession>A0A1J4KZ26</accession>
<proteinExistence type="predicted"/>
<gene>
    <name evidence="3" type="ORF">TRFO_41775</name>
</gene>
<keyword evidence="1" id="KW-0175">Coiled coil</keyword>
<keyword evidence="2" id="KW-0472">Membrane</keyword>
<feature type="transmembrane region" description="Helical" evidence="2">
    <location>
        <begin position="12"/>
        <end position="38"/>
    </location>
</feature>
<organism evidence="3 4">
    <name type="scientific">Tritrichomonas foetus</name>
    <dbReference type="NCBI Taxonomy" id="1144522"/>
    <lineage>
        <taxon>Eukaryota</taxon>
        <taxon>Metamonada</taxon>
        <taxon>Parabasalia</taxon>
        <taxon>Tritrichomonadida</taxon>
        <taxon>Tritrichomonadidae</taxon>
        <taxon>Tritrichomonas</taxon>
    </lineage>
</organism>
<reference evidence="3" key="1">
    <citation type="submission" date="2016-10" db="EMBL/GenBank/DDBJ databases">
        <authorList>
            <person name="Benchimol M."/>
            <person name="Almeida L.G."/>
            <person name="Vasconcelos A.T."/>
            <person name="Perreira-Neves A."/>
            <person name="Rosa I.A."/>
            <person name="Tasca T."/>
            <person name="Bogo M.R."/>
            <person name="de Souza W."/>
        </authorList>
    </citation>
    <scope>NUCLEOTIDE SEQUENCE [LARGE SCALE GENOMIC DNA]</scope>
    <source>
        <strain evidence="3">K</strain>
    </source>
</reference>
<dbReference type="GeneID" id="94848677"/>
<evidence type="ECO:0000256" key="2">
    <source>
        <dbReference type="SAM" id="Phobius"/>
    </source>
</evidence>
<evidence type="ECO:0000313" key="3">
    <source>
        <dbReference type="EMBL" id="OHT16505.1"/>
    </source>
</evidence>
<dbReference type="Proteomes" id="UP000179807">
    <property type="component" value="Unassembled WGS sequence"/>
</dbReference>